<dbReference type="SUPFAM" id="SSF159888">
    <property type="entry name" value="YdhG-like"/>
    <property type="match status" value="1"/>
</dbReference>
<evidence type="ECO:0008006" key="4">
    <source>
        <dbReference type="Google" id="ProtNLM"/>
    </source>
</evidence>
<name>A0ABT0J030_9MICO</name>
<gene>
    <name evidence="2" type="ORF">M1843_03560</name>
</gene>
<accession>A0ABT0J030</accession>
<keyword evidence="3" id="KW-1185">Reference proteome</keyword>
<dbReference type="EMBL" id="JALQCY010000001">
    <property type="protein sequence ID" value="MCK9792824.1"/>
    <property type="molecule type" value="Genomic_DNA"/>
</dbReference>
<evidence type="ECO:0000256" key="1">
    <source>
        <dbReference type="SAM" id="MobiDB-lite"/>
    </source>
</evidence>
<sequence length="143" mass="15510">MATSEGLSVDERAAVKQRAKELREQEKAGRNRAAGEKAVREAIEPLEGSDRDIAEGMYRVVSEVAPDLVPKTYYGMPGFADAAGKMVVFVQPAAKFGTRYATLGFDPAAHLDDGDFWPTSFAVLAWTPAFEEKLTELVRTAAG</sequence>
<organism evidence="2 3">
    <name type="scientific">Isoptericola peretonis</name>
    <dbReference type="NCBI Taxonomy" id="2918523"/>
    <lineage>
        <taxon>Bacteria</taxon>
        <taxon>Bacillati</taxon>
        <taxon>Actinomycetota</taxon>
        <taxon>Actinomycetes</taxon>
        <taxon>Micrococcales</taxon>
        <taxon>Promicromonosporaceae</taxon>
        <taxon>Isoptericola</taxon>
    </lineage>
</organism>
<dbReference type="RefSeq" id="WP_416342672.1">
    <property type="nucleotide sequence ID" value="NZ_JALQCY010000001.1"/>
</dbReference>
<dbReference type="Proteomes" id="UP001651050">
    <property type="component" value="Unassembled WGS sequence"/>
</dbReference>
<reference evidence="2 3" key="1">
    <citation type="submission" date="2022-02" db="EMBL/GenBank/DDBJ databases">
        <title>The car tank lid bacteriome: a reservoir of bacteria with potential in bioremediation of fuel.</title>
        <authorList>
            <person name="Vidal-Verdu A."/>
            <person name="Gomez-Martinez D."/>
            <person name="Latorre-Perez A."/>
            <person name="Pereto J."/>
            <person name="Porcar M."/>
        </authorList>
    </citation>
    <scope>NUCLEOTIDE SEQUENCE [LARGE SCALE GENOMIC DNA]</scope>
    <source>
        <strain evidence="2 3">4D.3</strain>
    </source>
</reference>
<evidence type="ECO:0000313" key="3">
    <source>
        <dbReference type="Proteomes" id="UP001651050"/>
    </source>
</evidence>
<comment type="caution">
    <text evidence="2">The sequence shown here is derived from an EMBL/GenBank/DDBJ whole genome shotgun (WGS) entry which is preliminary data.</text>
</comment>
<feature type="compositionally biased region" description="Basic and acidic residues" evidence="1">
    <location>
        <begin position="9"/>
        <end position="36"/>
    </location>
</feature>
<evidence type="ECO:0000313" key="2">
    <source>
        <dbReference type="EMBL" id="MCK9792824.1"/>
    </source>
</evidence>
<feature type="region of interest" description="Disordered" evidence="1">
    <location>
        <begin position="1"/>
        <end position="36"/>
    </location>
</feature>
<protein>
    <recommendedName>
        <fullName evidence="4">YdhG-like domain-containing protein</fullName>
    </recommendedName>
</protein>
<proteinExistence type="predicted"/>